<accession>A0A3A2ZKG5</accession>
<comment type="caution">
    <text evidence="1">The sequence shown here is derived from an EMBL/GenBank/DDBJ whole genome shotgun (WGS) entry which is preliminary data.</text>
</comment>
<evidence type="ECO:0000313" key="2">
    <source>
        <dbReference type="Proteomes" id="UP000266188"/>
    </source>
</evidence>
<organism evidence="1 2">
    <name type="scientific">Aspergillus sclerotialis</name>
    <dbReference type="NCBI Taxonomy" id="2070753"/>
    <lineage>
        <taxon>Eukaryota</taxon>
        <taxon>Fungi</taxon>
        <taxon>Dikarya</taxon>
        <taxon>Ascomycota</taxon>
        <taxon>Pezizomycotina</taxon>
        <taxon>Eurotiomycetes</taxon>
        <taxon>Eurotiomycetidae</taxon>
        <taxon>Eurotiales</taxon>
        <taxon>Aspergillaceae</taxon>
        <taxon>Aspergillus</taxon>
        <taxon>Aspergillus subgen. Polypaecilum</taxon>
    </lineage>
</organism>
<proteinExistence type="predicted"/>
<name>A0A3A2ZKG5_9EURO</name>
<keyword evidence="2" id="KW-1185">Reference proteome</keyword>
<dbReference type="AlphaFoldDB" id="A0A3A2ZKG5"/>
<dbReference type="Proteomes" id="UP000266188">
    <property type="component" value="Unassembled WGS sequence"/>
</dbReference>
<protein>
    <submittedName>
        <fullName evidence="1">Uncharacterized protein</fullName>
    </submittedName>
</protein>
<gene>
    <name evidence="1" type="ORF">PHISCL_05772</name>
</gene>
<dbReference type="EMBL" id="MVGC01000199">
    <property type="protein sequence ID" value="RJE21887.1"/>
    <property type="molecule type" value="Genomic_DNA"/>
</dbReference>
<sequence>MGIESGVHPRYTQERVFEQGHWRWKKVRDGVSRHVGKTFNGADPKSFYTTVILEIRLKGGVTAWYSDDSNHPLNASGPSRSWYYKSKRGGSWVDTEGKNRVIFVAMPVSSNNPKSALCVGGEGTLRGIYIPVSCPASPQYPDKNAYAGVNLTWYTGTISKYRYEANKFTKTGDYHTSHQREDGYQLKDTVFVFSLRELALLLMVPRSIRKPDVAISKHIYALGPVDPRKIPGVHWLPDPDAYYVHLIEHAYVVQDGCHAPYAAVITANTGVALTYPKEKINAWWGVLRGLLAGAAACIPTVGPILAAGINYVANAAITHDQEERAHASRDPLLPEQQMTYEQAHKVSTDAVKFLAALAGKIDKIKLFSSVHGAMLEEECSASEYNEAFRDSYNFPLLLAYEGKSKSELDAAITEATQAGRYFSP</sequence>
<reference evidence="2" key="1">
    <citation type="submission" date="2017-02" db="EMBL/GenBank/DDBJ databases">
        <authorList>
            <person name="Tafer H."/>
            <person name="Lopandic K."/>
        </authorList>
    </citation>
    <scope>NUCLEOTIDE SEQUENCE [LARGE SCALE GENOMIC DNA]</scope>
    <source>
        <strain evidence="2">CBS 366.77</strain>
    </source>
</reference>
<evidence type="ECO:0000313" key="1">
    <source>
        <dbReference type="EMBL" id="RJE21887.1"/>
    </source>
</evidence>